<evidence type="ECO:0000256" key="4">
    <source>
        <dbReference type="ARBA" id="ARBA00022763"/>
    </source>
</evidence>
<dbReference type="GO" id="GO:0000111">
    <property type="term" value="C:nucleotide-excision repair factor 2 complex"/>
    <property type="evidence" value="ECO:0007669"/>
    <property type="project" value="TreeGrafter"/>
</dbReference>
<dbReference type="InterPro" id="IPR036985">
    <property type="entry name" value="Transglutaminase-like_sf"/>
</dbReference>
<dbReference type="SMART" id="SM01030">
    <property type="entry name" value="BHD_1"/>
    <property type="match status" value="1"/>
</dbReference>
<dbReference type="InterPro" id="IPR018328">
    <property type="entry name" value="Rad4_beta-hairpin_dom3"/>
</dbReference>
<evidence type="ECO:0000256" key="2">
    <source>
        <dbReference type="ARBA" id="ARBA00009525"/>
    </source>
</evidence>
<evidence type="ECO:0000256" key="1">
    <source>
        <dbReference type="ARBA" id="ARBA00004123"/>
    </source>
</evidence>
<evidence type="ECO:0000256" key="3">
    <source>
        <dbReference type="ARBA" id="ARBA00022553"/>
    </source>
</evidence>
<dbReference type="SMART" id="SM01032">
    <property type="entry name" value="BHD_3"/>
    <property type="match status" value="1"/>
</dbReference>
<evidence type="ECO:0000256" key="8">
    <source>
        <dbReference type="SAM" id="MobiDB-lite"/>
    </source>
</evidence>
<dbReference type="PANTHER" id="PTHR12135">
    <property type="entry name" value="DNA REPAIR PROTEIN XP-C / RAD4"/>
    <property type="match status" value="1"/>
</dbReference>
<dbReference type="EMBL" id="JARGDH010000003">
    <property type="protein sequence ID" value="KAL0273233.1"/>
    <property type="molecule type" value="Genomic_DNA"/>
</dbReference>
<comment type="caution">
    <text evidence="12">The sequence shown here is derived from an EMBL/GenBank/DDBJ whole genome shotgun (WGS) entry which is preliminary data.</text>
</comment>
<dbReference type="Gene3D" id="2.20.20.110">
    <property type="entry name" value="Rad4, beta-hairpin domain BHD1"/>
    <property type="match status" value="1"/>
</dbReference>
<dbReference type="InterPro" id="IPR018026">
    <property type="entry name" value="DNA_repair_Rad4-like"/>
</dbReference>
<keyword evidence="7" id="KW-0539">Nucleus</keyword>
<dbReference type="GO" id="GO:0006289">
    <property type="term" value="P:nucleotide-excision repair"/>
    <property type="evidence" value="ECO:0007669"/>
    <property type="project" value="InterPro"/>
</dbReference>
<dbReference type="Pfam" id="PF10403">
    <property type="entry name" value="BHD_1"/>
    <property type="match status" value="1"/>
</dbReference>
<dbReference type="AlphaFoldDB" id="A0AAW2HUQ2"/>
<dbReference type="GO" id="GO:0071942">
    <property type="term" value="C:XPC complex"/>
    <property type="evidence" value="ECO:0007669"/>
    <property type="project" value="TreeGrafter"/>
</dbReference>
<dbReference type="InterPro" id="IPR042488">
    <property type="entry name" value="Rad4_BHD3_sf"/>
</dbReference>
<feature type="compositionally biased region" description="Basic and acidic residues" evidence="8">
    <location>
        <begin position="357"/>
        <end position="378"/>
    </location>
</feature>
<keyword evidence="6" id="KW-0234">DNA repair</keyword>
<dbReference type="GO" id="GO:0005737">
    <property type="term" value="C:cytoplasm"/>
    <property type="evidence" value="ECO:0007669"/>
    <property type="project" value="TreeGrafter"/>
</dbReference>
<dbReference type="GO" id="GO:0006298">
    <property type="term" value="P:mismatch repair"/>
    <property type="evidence" value="ECO:0007669"/>
    <property type="project" value="TreeGrafter"/>
</dbReference>
<feature type="compositionally biased region" description="Basic residues" evidence="8">
    <location>
        <begin position="60"/>
        <end position="75"/>
    </location>
</feature>
<dbReference type="Gene3D" id="3.90.260.10">
    <property type="entry name" value="Transglutaminase-like"/>
    <property type="match status" value="2"/>
</dbReference>
<comment type="similarity">
    <text evidence="2">Belongs to the XPC family.</text>
</comment>
<dbReference type="SMART" id="SM01031">
    <property type="entry name" value="BHD_2"/>
    <property type="match status" value="1"/>
</dbReference>
<feature type="compositionally biased region" description="Basic and acidic residues" evidence="8">
    <location>
        <begin position="546"/>
        <end position="559"/>
    </location>
</feature>
<feature type="region of interest" description="Disordered" evidence="8">
    <location>
        <begin position="311"/>
        <end position="336"/>
    </location>
</feature>
<evidence type="ECO:0000256" key="6">
    <source>
        <dbReference type="ARBA" id="ARBA00023204"/>
    </source>
</evidence>
<dbReference type="EMBL" id="JARGDH010000003">
    <property type="protein sequence ID" value="KAL0273232.1"/>
    <property type="molecule type" value="Genomic_DNA"/>
</dbReference>
<protein>
    <submittedName>
        <fullName evidence="12">Uncharacterized protein</fullName>
    </submittedName>
</protein>
<gene>
    <name evidence="12" type="ORF">PYX00_005958</name>
</gene>
<keyword evidence="3" id="KW-0597">Phosphoprotein</keyword>
<sequence length="926" mass="105566">MSKARKRRGNLPELEQGKSPKKYKKTPDKESDSQAVEGRSSEGDSGCPTPDKSFNDSKTPKRKKTSPTKSRKAQKTKSLDMYGADDIKSLNISQLLTLGEGNHEVQENVITSDSGGSSDEDEWEEVKMEEKPEIRDPVIPKEGVNITLELPAHNSLKKKKGFDVEAHIKRQINQVKRELQLLMHKVHVLCWIAHQKFVNRVLNSDTLMGVSLSIVSSKNLYPPKYSDLGYLERILKWFHSVIELKENVKNPERTKDLSEQLCHQFSVKSAYSKTHYVFMFIVILRTLGLKARLVMSFQVVPIRPKNIELSGKTNEEEDKKQSLKHTPKTSKSGSKLKNIEGEVKIVKVENENYFNNKDGKASKKESKPSTSKKCDTKTVNKKSKSVNAKDKSKGDSLSAGTASKGVAKRNKNLLEQSDSDEELVSKHFRPSPEKPRSLKIVRKREKNAGESSPGDVLNTSVSSEKGTGVKRESLDQTPKLKSKLAAKRGEAKDKDSNKSVKVVSKARAKKSKLSVAQEQKNKVIEKATRSSDSDGDFVPQSLKKKEKTEKASLDRRVFSSDEEEETNKKKGVDVWTEVFLEAEEKWISVDAIRQKVHCVNELHSRATQPVVYVVACNNDSTLKDVTKRYVPNWHSDTRKRRVDEAWWNETMWPYQGPRTAQDREEDEDINRQLQDKPLPTVIAEYKDHPLYALKRHLLKFEGIYPPDAPALGFIRGEPVYARECVHTLRSREVWFKEARVVRLREEPYKIVKARPKFDKMSGDVKKDLPLELFGFWQTEEYIPPIATDGKVPRNEYGNVDLFKPCMLPKGTVYLQIPGLNKIAKKLGIDCAPAVTGFEFHMRASHPVVDGFVVCEEFKDVLLDAWNKEIDESNRKSEEKRLKRIYDNWKRLIRGLRIRERLKVKYSFGEEEPKPGASSQKNAKKSV</sequence>
<feature type="domain" description="Rad4 beta-hairpin" evidence="9">
    <location>
        <begin position="674"/>
        <end position="726"/>
    </location>
</feature>
<comment type="subcellular location">
    <subcellularLocation>
        <location evidence="1">Nucleus</location>
    </subcellularLocation>
</comment>
<dbReference type="Gene3D" id="3.30.70.2460">
    <property type="entry name" value="Rad4, beta-hairpin domain BHD3"/>
    <property type="match status" value="1"/>
</dbReference>
<dbReference type="FunFam" id="2.20.20.110:FF:000001">
    <property type="entry name" value="DNA repair protein complementing XP-C cells"/>
    <property type="match status" value="1"/>
</dbReference>
<feature type="compositionally biased region" description="Basic and acidic residues" evidence="8">
    <location>
        <begin position="519"/>
        <end position="532"/>
    </location>
</feature>
<dbReference type="GO" id="GO:0003697">
    <property type="term" value="F:single-stranded DNA binding"/>
    <property type="evidence" value="ECO:0007669"/>
    <property type="project" value="TreeGrafter"/>
</dbReference>
<name>A0AAW2HUQ2_9NEOP</name>
<proteinExistence type="inferred from homology"/>
<dbReference type="Pfam" id="PF03835">
    <property type="entry name" value="Rad4"/>
    <property type="match status" value="1"/>
</dbReference>
<accession>A0AAW2HUQ2</accession>
<feature type="region of interest" description="Disordered" evidence="8">
    <location>
        <begin position="1"/>
        <end position="80"/>
    </location>
</feature>
<evidence type="ECO:0000259" key="10">
    <source>
        <dbReference type="SMART" id="SM01031"/>
    </source>
</evidence>
<dbReference type="SUPFAM" id="SSF54001">
    <property type="entry name" value="Cysteine proteinases"/>
    <property type="match status" value="1"/>
</dbReference>
<dbReference type="Pfam" id="PF10405">
    <property type="entry name" value="BHD_3"/>
    <property type="match status" value="1"/>
</dbReference>
<dbReference type="InterPro" id="IPR038765">
    <property type="entry name" value="Papain-like_cys_pep_sf"/>
</dbReference>
<evidence type="ECO:0000256" key="5">
    <source>
        <dbReference type="ARBA" id="ARBA00023125"/>
    </source>
</evidence>
<dbReference type="GO" id="GO:0003684">
    <property type="term" value="F:damaged DNA binding"/>
    <property type="evidence" value="ECO:0007669"/>
    <property type="project" value="InterPro"/>
</dbReference>
<dbReference type="FunFam" id="3.30.70.2460:FF:000001">
    <property type="entry name" value="DNA repair protein Rad4 family"/>
    <property type="match status" value="1"/>
</dbReference>
<feature type="region of interest" description="Disordered" evidence="8">
    <location>
        <begin position="355"/>
        <end position="564"/>
    </location>
</feature>
<evidence type="ECO:0000259" key="11">
    <source>
        <dbReference type="SMART" id="SM01032"/>
    </source>
</evidence>
<evidence type="ECO:0000256" key="7">
    <source>
        <dbReference type="ARBA" id="ARBA00023242"/>
    </source>
</evidence>
<reference evidence="12" key="1">
    <citation type="journal article" date="2024" name="Gigascience">
        <title>Chromosome-level genome of the poultry shaft louse Menopon gallinae provides insight into the host-switching and adaptive evolution of parasitic lice.</title>
        <authorList>
            <person name="Xu Y."/>
            <person name="Ma L."/>
            <person name="Liu S."/>
            <person name="Liang Y."/>
            <person name="Liu Q."/>
            <person name="He Z."/>
            <person name="Tian L."/>
            <person name="Duan Y."/>
            <person name="Cai W."/>
            <person name="Li H."/>
            <person name="Song F."/>
        </authorList>
    </citation>
    <scope>NUCLEOTIDE SEQUENCE</scope>
    <source>
        <strain evidence="12">Cailab_2023a</strain>
    </source>
</reference>
<dbReference type="InterPro" id="IPR018327">
    <property type="entry name" value="BHD_2"/>
</dbReference>
<keyword evidence="5" id="KW-0238">DNA-binding</keyword>
<evidence type="ECO:0000259" key="9">
    <source>
        <dbReference type="SMART" id="SM01030"/>
    </source>
</evidence>
<dbReference type="InterPro" id="IPR018326">
    <property type="entry name" value="Rad4_beta-hairpin_dom1"/>
</dbReference>
<dbReference type="Pfam" id="PF10404">
    <property type="entry name" value="BHD_2"/>
    <property type="match status" value="1"/>
</dbReference>
<evidence type="ECO:0000313" key="12">
    <source>
        <dbReference type="EMBL" id="KAL0273232.1"/>
    </source>
</evidence>
<feature type="compositionally biased region" description="Basic and acidic residues" evidence="8">
    <location>
        <begin position="487"/>
        <end position="498"/>
    </location>
</feature>
<dbReference type="InterPro" id="IPR004583">
    <property type="entry name" value="DNA_repair_Rad4"/>
</dbReference>
<keyword evidence="4" id="KW-0227">DNA damage</keyword>
<organism evidence="12">
    <name type="scientific">Menopon gallinae</name>
    <name type="common">poultry shaft louse</name>
    <dbReference type="NCBI Taxonomy" id="328185"/>
    <lineage>
        <taxon>Eukaryota</taxon>
        <taxon>Metazoa</taxon>
        <taxon>Ecdysozoa</taxon>
        <taxon>Arthropoda</taxon>
        <taxon>Hexapoda</taxon>
        <taxon>Insecta</taxon>
        <taxon>Pterygota</taxon>
        <taxon>Neoptera</taxon>
        <taxon>Paraneoptera</taxon>
        <taxon>Psocodea</taxon>
        <taxon>Troctomorpha</taxon>
        <taxon>Phthiraptera</taxon>
        <taxon>Amblycera</taxon>
        <taxon>Menoponidae</taxon>
        <taxon>Menopon</taxon>
    </lineage>
</organism>
<dbReference type="InterPro" id="IPR018325">
    <property type="entry name" value="Rad4/PNGase_transGLS-fold"/>
</dbReference>
<feature type="domain" description="Rad4 beta-hairpin" evidence="10">
    <location>
        <begin position="728"/>
        <end position="784"/>
    </location>
</feature>
<dbReference type="PANTHER" id="PTHR12135:SF0">
    <property type="entry name" value="DNA REPAIR PROTEIN COMPLEMENTING XP-C CELLS"/>
    <property type="match status" value="1"/>
</dbReference>
<feature type="domain" description="Rad4 beta-hairpin" evidence="11">
    <location>
        <begin position="791"/>
        <end position="865"/>
    </location>
</feature>
<dbReference type="NCBIfam" id="TIGR00605">
    <property type="entry name" value="rad4"/>
    <property type="match status" value="1"/>
</dbReference>